<name>A0A9D4HI19_DREPO</name>
<gene>
    <name evidence="1" type="ORF">DPMN_061050</name>
</gene>
<evidence type="ECO:0000313" key="1">
    <source>
        <dbReference type="EMBL" id="KAH3718249.1"/>
    </source>
</evidence>
<keyword evidence="2" id="KW-1185">Reference proteome</keyword>
<protein>
    <submittedName>
        <fullName evidence="1">Uncharacterized protein</fullName>
    </submittedName>
</protein>
<accession>A0A9D4HI19</accession>
<comment type="caution">
    <text evidence="1">The sequence shown here is derived from an EMBL/GenBank/DDBJ whole genome shotgun (WGS) entry which is preliminary data.</text>
</comment>
<dbReference type="Proteomes" id="UP000828390">
    <property type="component" value="Unassembled WGS sequence"/>
</dbReference>
<dbReference type="AlphaFoldDB" id="A0A9D4HI19"/>
<dbReference type="EMBL" id="JAIWYP010000013">
    <property type="protein sequence ID" value="KAH3718249.1"/>
    <property type="molecule type" value="Genomic_DNA"/>
</dbReference>
<organism evidence="1 2">
    <name type="scientific">Dreissena polymorpha</name>
    <name type="common">Zebra mussel</name>
    <name type="synonym">Mytilus polymorpha</name>
    <dbReference type="NCBI Taxonomy" id="45954"/>
    <lineage>
        <taxon>Eukaryota</taxon>
        <taxon>Metazoa</taxon>
        <taxon>Spiralia</taxon>
        <taxon>Lophotrochozoa</taxon>
        <taxon>Mollusca</taxon>
        <taxon>Bivalvia</taxon>
        <taxon>Autobranchia</taxon>
        <taxon>Heteroconchia</taxon>
        <taxon>Euheterodonta</taxon>
        <taxon>Imparidentia</taxon>
        <taxon>Neoheterodontei</taxon>
        <taxon>Myida</taxon>
        <taxon>Dreissenoidea</taxon>
        <taxon>Dreissenidae</taxon>
        <taxon>Dreissena</taxon>
    </lineage>
</organism>
<evidence type="ECO:0000313" key="2">
    <source>
        <dbReference type="Proteomes" id="UP000828390"/>
    </source>
</evidence>
<proteinExistence type="predicted"/>
<sequence length="54" mass="6118">MSPNDTYSHRTEEANALIRKPEVAIIVPTNATARHPKRFTKALAKGPYKKNVRE</sequence>
<reference evidence="1" key="1">
    <citation type="journal article" date="2019" name="bioRxiv">
        <title>The Genome of the Zebra Mussel, Dreissena polymorpha: A Resource for Invasive Species Research.</title>
        <authorList>
            <person name="McCartney M.A."/>
            <person name="Auch B."/>
            <person name="Kono T."/>
            <person name="Mallez S."/>
            <person name="Zhang Y."/>
            <person name="Obille A."/>
            <person name="Becker A."/>
            <person name="Abrahante J.E."/>
            <person name="Garbe J."/>
            <person name="Badalamenti J.P."/>
            <person name="Herman A."/>
            <person name="Mangelson H."/>
            <person name="Liachko I."/>
            <person name="Sullivan S."/>
            <person name="Sone E.D."/>
            <person name="Koren S."/>
            <person name="Silverstein K.A.T."/>
            <person name="Beckman K.B."/>
            <person name="Gohl D.M."/>
        </authorList>
    </citation>
    <scope>NUCLEOTIDE SEQUENCE</scope>
    <source>
        <strain evidence="1">Duluth1</strain>
        <tissue evidence="1">Whole animal</tissue>
    </source>
</reference>
<reference evidence="1" key="2">
    <citation type="submission" date="2020-11" db="EMBL/GenBank/DDBJ databases">
        <authorList>
            <person name="McCartney M.A."/>
            <person name="Auch B."/>
            <person name="Kono T."/>
            <person name="Mallez S."/>
            <person name="Becker A."/>
            <person name="Gohl D.M."/>
            <person name="Silverstein K.A.T."/>
            <person name="Koren S."/>
            <person name="Bechman K.B."/>
            <person name="Herman A."/>
            <person name="Abrahante J.E."/>
            <person name="Garbe J."/>
        </authorList>
    </citation>
    <scope>NUCLEOTIDE SEQUENCE</scope>
    <source>
        <strain evidence="1">Duluth1</strain>
        <tissue evidence="1">Whole animal</tissue>
    </source>
</reference>